<sequence length="365" mass="40430">MQTGKIILFIVLFVVYGLTAHAQQTTPVCIGQTKTLTAHAENAISYQWFKNGTAIPGAILPSLVVSETATYKVICTAATGCVSDSSTAVYIVPATPVTVNDMTETQDTVSIAVLENDTSPCAPFNLTTISIYKPPVHGSVTIRPDGVLFYTANSAFGGMDSLLYTVTDINGVISNIATVYIVVNNEPLPVTLLSFTARRQQQTSLLQWQTEKEVNFSHYDISRSSNGRQWTTIGSVPATTGTSIVNNYSFIDHAPLEGNNFYRLIMRDKDNTFTYSRIQVVYFEPVNWVKLSPNPVTDNLTISWANKKITHVFCYDITGKQVYQQPVNSNRIVINMQQYTAGIYMLRLVQDNGTIYPFKVVKQNK</sequence>
<comment type="caution">
    <text evidence="3">The sequence shown here is derived from an EMBL/GenBank/DDBJ whole genome shotgun (WGS) entry which is preliminary data.</text>
</comment>
<dbReference type="NCBIfam" id="TIGR04183">
    <property type="entry name" value="Por_Secre_tail"/>
    <property type="match status" value="1"/>
</dbReference>
<dbReference type="Gene3D" id="2.60.40.2810">
    <property type="match status" value="1"/>
</dbReference>
<keyword evidence="4" id="KW-1185">Reference proteome</keyword>
<evidence type="ECO:0000313" key="4">
    <source>
        <dbReference type="Proteomes" id="UP001597511"/>
    </source>
</evidence>
<dbReference type="Gene3D" id="2.60.40.10">
    <property type="entry name" value="Immunoglobulins"/>
    <property type="match status" value="2"/>
</dbReference>
<evidence type="ECO:0000256" key="1">
    <source>
        <dbReference type="SAM" id="SignalP"/>
    </source>
</evidence>
<feature type="chain" id="PRO_5045065222" evidence="1">
    <location>
        <begin position="23"/>
        <end position="365"/>
    </location>
</feature>
<dbReference type="InterPro" id="IPR026444">
    <property type="entry name" value="Secre_tail"/>
</dbReference>
<feature type="signal peptide" evidence="1">
    <location>
        <begin position="1"/>
        <end position="22"/>
    </location>
</feature>
<name>A0ABW6A2T7_9BACT</name>
<protein>
    <submittedName>
        <fullName evidence="3">Ig-like domain-containing protein</fullName>
    </submittedName>
</protein>
<dbReference type="InterPro" id="IPR013783">
    <property type="entry name" value="Ig-like_fold"/>
</dbReference>
<dbReference type="Pfam" id="PF18962">
    <property type="entry name" value="Por_Secre_tail"/>
    <property type="match status" value="1"/>
</dbReference>
<feature type="domain" description="Secretion system C-terminal sorting" evidence="2">
    <location>
        <begin position="293"/>
        <end position="356"/>
    </location>
</feature>
<proteinExistence type="predicted"/>
<evidence type="ECO:0000313" key="3">
    <source>
        <dbReference type="EMBL" id="MFD2919654.1"/>
    </source>
</evidence>
<evidence type="ECO:0000259" key="2">
    <source>
        <dbReference type="Pfam" id="PF18962"/>
    </source>
</evidence>
<keyword evidence="1" id="KW-0732">Signal</keyword>
<reference evidence="4" key="1">
    <citation type="journal article" date="2019" name="Int. J. Syst. Evol. Microbiol.">
        <title>The Global Catalogue of Microorganisms (GCM) 10K type strain sequencing project: providing services to taxonomists for standard genome sequencing and annotation.</title>
        <authorList>
            <consortium name="The Broad Institute Genomics Platform"/>
            <consortium name="The Broad Institute Genome Sequencing Center for Infectious Disease"/>
            <person name="Wu L."/>
            <person name="Ma J."/>
        </authorList>
    </citation>
    <scope>NUCLEOTIDE SEQUENCE [LARGE SCALE GENOMIC DNA]</scope>
    <source>
        <strain evidence="4">KCTC 23299</strain>
    </source>
</reference>
<accession>A0ABW6A2T7</accession>
<dbReference type="Proteomes" id="UP001597511">
    <property type="component" value="Unassembled WGS sequence"/>
</dbReference>
<dbReference type="RefSeq" id="WP_386097054.1">
    <property type="nucleotide sequence ID" value="NZ_JBHUOZ010000001.1"/>
</dbReference>
<dbReference type="EMBL" id="JBHUOZ010000001">
    <property type="protein sequence ID" value="MFD2919654.1"/>
    <property type="molecule type" value="Genomic_DNA"/>
</dbReference>
<dbReference type="Pfam" id="PF17963">
    <property type="entry name" value="Big_9"/>
    <property type="match status" value="1"/>
</dbReference>
<gene>
    <name evidence="3" type="ORF">ACFS6H_08055</name>
</gene>
<organism evidence="3 4">
    <name type="scientific">Terrimonas rubra</name>
    <dbReference type="NCBI Taxonomy" id="1035890"/>
    <lineage>
        <taxon>Bacteria</taxon>
        <taxon>Pseudomonadati</taxon>
        <taxon>Bacteroidota</taxon>
        <taxon>Chitinophagia</taxon>
        <taxon>Chitinophagales</taxon>
        <taxon>Chitinophagaceae</taxon>
        <taxon>Terrimonas</taxon>
    </lineage>
</organism>